<feature type="domain" description="Resolvase/invertase-type recombinase catalytic" evidence="8">
    <location>
        <begin position="1"/>
        <end position="140"/>
    </location>
</feature>
<feature type="region of interest" description="Disordered" evidence="7">
    <location>
        <begin position="192"/>
        <end position="213"/>
    </location>
</feature>
<evidence type="ECO:0000256" key="6">
    <source>
        <dbReference type="PROSITE-ProRule" id="PRU10137"/>
    </source>
</evidence>
<dbReference type="HOGENOM" id="CLU_010686_8_3_6"/>
<keyword evidence="4" id="KW-0233">DNA recombination</keyword>
<evidence type="ECO:0000256" key="7">
    <source>
        <dbReference type="SAM" id="MobiDB-lite"/>
    </source>
</evidence>
<evidence type="ECO:0000313" key="10">
    <source>
        <dbReference type="Proteomes" id="UP000028511"/>
    </source>
</evidence>
<dbReference type="CDD" id="cd03768">
    <property type="entry name" value="SR_ResInv"/>
    <property type="match status" value="1"/>
</dbReference>
<dbReference type="RefSeq" id="WP_080717547.1">
    <property type="nucleotide sequence ID" value="NZ_CAWLWN010000153.1"/>
</dbReference>
<dbReference type="InterPro" id="IPR050639">
    <property type="entry name" value="SSR_resolvase"/>
</dbReference>
<dbReference type="PANTHER" id="PTHR30461:SF26">
    <property type="entry name" value="RESOLVASE HOMOLOG YNEB"/>
    <property type="match status" value="1"/>
</dbReference>
<dbReference type="AlphaFoldDB" id="A0A077NC76"/>
<organism evidence="9 10">
    <name type="scientific">Xenorhabdus bovienii str. puntauvense</name>
    <dbReference type="NCBI Taxonomy" id="1398201"/>
    <lineage>
        <taxon>Bacteria</taxon>
        <taxon>Pseudomonadati</taxon>
        <taxon>Pseudomonadota</taxon>
        <taxon>Gammaproteobacteria</taxon>
        <taxon>Enterobacterales</taxon>
        <taxon>Morganellaceae</taxon>
        <taxon>Xenorhabdus</taxon>
    </lineage>
</organism>
<dbReference type="Pfam" id="PF00239">
    <property type="entry name" value="Resolvase"/>
    <property type="match status" value="1"/>
</dbReference>
<evidence type="ECO:0000256" key="4">
    <source>
        <dbReference type="ARBA" id="ARBA00023172"/>
    </source>
</evidence>
<dbReference type="InterPro" id="IPR036162">
    <property type="entry name" value="Resolvase-like_N_sf"/>
</dbReference>
<protein>
    <submittedName>
        <fullName evidence="9">YdaA</fullName>
    </submittedName>
</protein>
<comment type="caution">
    <text evidence="9">The sequence shown here is derived from an EMBL/GenBank/DDBJ whole genome shotgun (WGS) entry which is preliminary data.</text>
</comment>
<dbReference type="PANTHER" id="PTHR30461">
    <property type="entry name" value="DNA-INVERTASE FROM LAMBDOID PROPHAGE"/>
    <property type="match status" value="1"/>
</dbReference>
<keyword evidence="3" id="KW-0238">DNA-binding</keyword>
<accession>A0A077NC76</accession>
<dbReference type="Proteomes" id="UP000028511">
    <property type="component" value="Unassembled WGS sequence"/>
</dbReference>
<sequence>MHYAYIRVSSVVQHVERQKMALSSSGIEIDKIYVEQASAKNINRPQLQDMLQQVRIGDTIVVHSIDRLCRNMMDMCSLTLRLRQQGITLIFLKEQLTFNANESTPMQELQLHMMSAFSQFERALIRERQTEGIAAKKQRGERTGRPPADISKLPQIDALRAKGIKLKLACDNVGLGVSTYYKLRHQLKKRGNTVATTPGGQHHAIHNPNRDGR</sequence>
<evidence type="ECO:0000256" key="1">
    <source>
        <dbReference type="ARBA" id="ARBA00009913"/>
    </source>
</evidence>
<evidence type="ECO:0000256" key="5">
    <source>
        <dbReference type="PIRSR" id="PIRSR606118-50"/>
    </source>
</evidence>
<keyword evidence="2" id="KW-0229">DNA integration</keyword>
<comment type="similarity">
    <text evidence="1">Belongs to the site-specific recombinase resolvase family.</text>
</comment>
<name>A0A077NC76_XENBV</name>
<dbReference type="EMBL" id="CBSW010000077">
    <property type="protein sequence ID" value="CDG95898.1"/>
    <property type="molecule type" value="Genomic_DNA"/>
</dbReference>
<proteinExistence type="inferred from homology"/>
<dbReference type="InterPro" id="IPR006119">
    <property type="entry name" value="Resolv_N"/>
</dbReference>
<dbReference type="SMART" id="SM00857">
    <property type="entry name" value="Resolvase"/>
    <property type="match status" value="1"/>
</dbReference>
<dbReference type="GO" id="GO:0003677">
    <property type="term" value="F:DNA binding"/>
    <property type="evidence" value="ECO:0007669"/>
    <property type="project" value="UniProtKB-KW"/>
</dbReference>
<dbReference type="Gene3D" id="3.40.50.1390">
    <property type="entry name" value="Resolvase, N-terminal catalytic domain"/>
    <property type="match status" value="1"/>
</dbReference>
<evidence type="ECO:0000259" key="8">
    <source>
        <dbReference type="PROSITE" id="PS51736"/>
    </source>
</evidence>
<gene>
    <name evidence="9" type="ORF">XBP1_1680001</name>
</gene>
<dbReference type="PROSITE" id="PS51736">
    <property type="entry name" value="RECOMBINASES_3"/>
    <property type="match status" value="1"/>
</dbReference>
<evidence type="ECO:0000256" key="3">
    <source>
        <dbReference type="ARBA" id="ARBA00023125"/>
    </source>
</evidence>
<dbReference type="InterPro" id="IPR006118">
    <property type="entry name" value="Recombinase_CS"/>
</dbReference>
<dbReference type="GO" id="GO:0015074">
    <property type="term" value="P:DNA integration"/>
    <property type="evidence" value="ECO:0007669"/>
    <property type="project" value="UniProtKB-KW"/>
</dbReference>
<evidence type="ECO:0000313" key="9">
    <source>
        <dbReference type="EMBL" id="CDG95898.1"/>
    </source>
</evidence>
<reference evidence="9" key="1">
    <citation type="submission" date="2013-07" db="EMBL/GenBank/DDBJ databases">
        <title>Sub-species coevolution in mutualistic symbiosis.</title>
        <authorList>
            <person name="Murfin K."/>
            <person name="Klassen J."/>
            <person name="Lee M."/>
            <person name="Forst S."/>
            <person name="Stock P."/>
            <person name="Goodrich-Blair H."/>
        </authorList>
    </citation>
    <scope>NUCLEOTIDE SEQUENCE [LARGE SCALE GENOMIC DNA]</scope>
    <source>
        <strain evidence="9">Puntauvense</strain>
    </source>
</reference>
<dbReference type="SUPFAM" id="SSF53041">
    <property type="entry name" value="Resolvase-like"/>
    <property type="match status" value="1"/>
</dbReference>
<dbReference type="PROSITE" id="PS00397">
    <property type="entry name" value="RECOMBINASES_1"/>
    <property type="match status" value="1"/>
</dbReference>
<feature type="active site" description="O-(5'-phospho-DNA)-serine intermediate" evidence="5 6">
    <location>
        <position position="9"/>
    </location>
</feature>
<evidence type="ECO:0000256" key="2">
    <source>
        <dbReference type="ARBA" id="ARBA00022908"/>
    </source>
</evidence>
<dbReference type="GO" id="GO:0000150">
    <property type="term" value="F:DNA strand exchange activity"/>
    <property type="evidence" value="ECO:0007669"/>
    <property type="project" value="InterPro"/>
</dbReference>